<dbReference type="InterPro" id="IPR000608">
    <property type="entry name" value="UBC"/>
</dbReference>
<evidence type="ECO:0000256" key="3">
    <source>
        <dbReference type="SAM" id="Phobius"/>
    </source>
</evidence>
<gene>
    <name evidence="5" type="ORF">PBRASI_LOCUS3702</name>
</gene>
<evidence type="ECO:0000256" key="2">
    <source>
        <dbReference type="SAM" id="MobiDB-lite"/>
    </source>
</evidence>
<keyword evidence="6" id="KW-1185">Reference proteome</keyword>
<keyword evidence="1" id="KW-0833">Ubl conjugation pathway</keyword>
<feature type="region of interest" description="Disordered" evidence="2">
    <location>
        <begin position="202"/>
        <end position="225"/>
    </location>
</feature>
<dbReference type="AlphaFoldDB" id="A0A9N9A992"/>
<evidence type="ECO:0000313" key="6">
    <source>
        <dbReference type="Proteomes" id="UP000789739"/>
    </source>
</evidence>
<dbReference type="EMBL" id="CAJVPI010000345">
    <property type="protein sequence ID" value="CAG8522540.1"/>
    <property type="molecule type" value="Genomic_DNA"/>
</dbReference>
<dbReference type="PANTHER" id="PTHR24067">
    <property type="entry name" value="UBIQUITIN-CONJUGATING ENZYME E2"/>
    <property type="match status" value="1"/>
</dbReference>
<keyword evidence="3" id="KW-0472">Membrane</keyword>
<evidence type="ECO:0000313" key="5">
    <source>
        <dbReference type="EMBL" id="CAG8522540.1"/>
    </source>
</evidence>
<reference evidence="5" key="1">
    <citation type="submission" date="2021-06" db="EMBL/GenBank/DDBJ databases">
        <authorList>
            <person name="Kallberg Y."/>
            <person name="Tangrot J."/>
            <person name="Rosling A."/>
        </authorList>
    </citation>
    <scope>NUCLEOTIDE SEQUENCE</scope>
    <source>
        <strain evidence="5">BR232B</strain>
    </source>
</reference>
<protein>
    <submittedName>
        <fullName evidence="5">545_t:CDS:1</fullName>
    </submittedName>
</protein>
<dbReference type="Proteomes" id="UP000789739">
    <property type="component" value="Unassembled WGS sequence"/>
</dbReference>
<comment type="caution">
    <text evidence="5">The sequence shown here is derived from an EMBL/GenBank/DDBJ whole genome shotgun (WGS) entry which is preliminary data.</text>
</comment>
<dbReference type="SMART" id="SM00212">
    <property type="entry name" value="UBCc"/>
    <property type="match status" value="1"/>
</dbReference>
<evidence type="ECO:0000259" key="4">
    <source>
        <dbReference type="PROSITE" id="PS50127"/>
    </source>
</evidence>
<accession>A0A9N9A992</accession>
<keyword evidence="3" id="KW-0812">Transmembrane</keyword>
<feature type="domain" description="UBC core" evidence="4">
    <location>
        <begin position="5"/>
        <end position="190"/>
    </location>
</feature>
<dbReference type="Pfam" id="PF00179">
    <property type="entry name" value="UQ_con"/>
    <property type="match status" value="1"/>
</dbReference>
<evidence type="ECO:0000256" key="1">
    <source>
        <dbReference type="ARBA" id="ARBA00022786"/>
    </source>
</evidence>
<dbReference type="PROSITE" id="PS50127">
    <property type="entry name" value="UBC_2"/>
    <property type="match status" value="1"/>
</dbReference>
<dbReference type="SUPFAM" id="SSF54495">
    <property type="entry name" value="UBC-like"/>
    <property type="match status" value="1"/>
</dbReference>
<dbReference type="CDD" id="cd23799">
    <property type="entry name" value="UBCc_UBE2J"/>
    <property type="match status" value="1"/>
</dbReference>
<keyword evidence="3" id="KW-1133">Transmembrane helix</keyword>
<dbReference type="InterPro" id="IPR050113">
    <property type="entry name" value="Ub_conjugating_enzyme"/>
</dbReference>
<proteinExistence type="predicted"/>
<feature type="transmembrane region" description="Helical" evidence="3">
    <location>
        <begin position="280"/>
        <end position="299"/>
    </location>
</feature>
<dbReference type="Gene3D" id="3.10.110.10">
    <property type="entry name" value="Ubiquitin Conjugating Enzyme"/>
    <property type="match status" value="1"/>
</dbReference>
<sequence>MATKAATRRLTKEYAAFQKNPPPYLLAKPLENNILEWHYVIRGPPDTPYHNGEFHGKCNATKHNLLNTIHYHVLTDFLFFFYAGVIVFPSEYPFKPPSIRMTTPSGRFLPEARLCLSMSDFHPSSWNPGWSVATILNGLLSFMCSDEATTGSIKTTDADKIIYASRSHQHNLTNKMFKEVFPELCIPEAISVEVLYPLHPSSSSSSAKSPPSSKTTKQALTQHQLHSRQNNIRQLQSSDASWNGNIGVNRHANGQNIRNVQVVGNNNRNNPMQRRLADQWHRWLMVFLVFLYLVVVKLLSRSSEVMDAESRSGAGRM</sequence>
<feature type="compositionally biased region" description="Low complexity" evidence="2">
    <location>
        <begin position="202"/>
        <end position="217"/>
    </location>
</feature>
<name>A0A9N9A992_9GLOM</name>
<organism evidence="5 6">
    <name type="scientific">Paraglomus brasilianum</name>
    <dbReference type="NCBI Taxonomy" id="144538"/>
    <lineage>
        <taxon>Eukaryota</taxon>
        <taxon>Fungi</taxon>
        <taxon>Fungi incertae sedis</taxon>
        <taxon>Mucoromycota</taxon>
        <taxon>Glomeromycotina</taxon>
        <taxon>Glomeromycetes</taxon>
        <taxon>Paraglomerales</taxon>
        <taxon>Paraglomeraceae</taxon>
        <taxon>Paraglomus</taxon>
    </lineage>
</organism>
<dbReference type="InterPro" id="IPR016135">
    <property type="entry name" value="UBQ-conjugating_enzyme/RWD"/>
</dbReference>
<dbReference type="OrthoDB" id="1158011at2759"/>